<keyword evidence="1 2" id="KW-0238">DNA-binding</keyword>
<dbReference type="InterPro" id="IPR009057">
    <property type="entry name" value="Homeodomain-like_sf"/>
</dbReference>
<reference evidence="4 5" key="1">
    <citation type="submission" date="2019-03" db="EMBL/GenBank/DDBJ databases">
        <title>Genomic Encyclopedia of Type Strains, Phase IV (KMG-IV): sequencing the most valuable type-strain genomes for metagenomic binning, comparative biology and taxonomic classification.</title>
        <authorList>
            <person name="Goeker M."/>
        </authorList>
    </citation>
    <scope>NUCLEOTIDE SEQUENCE [LARGE SCALE GENOMIC DNA]</scope>
    <source>
        <strain evidence="4 5">DSM 103792</strain>
    </source>
</reference>
<dbReference type="Pfam" id="PF17940">
    <property type="entry name" value="TetR_C_31"/>
    <property type="match status" value="1"/>
</dbReference>
<name>A0A4R6UI16_9GAMM</name>
<dbReference type="InterPro" id="IPR001647">
    <property type="entry name" value="HTH_TetR"/>
</dbReference>
<gene>
    <name evidence="4" type="ORF">EV696_11556</name>
</gene>
<dbReference type="RefSeq" id="WP_157591271.1">
    <property type="nucleotide sequence ID" value="NZ_CP037953.1"/>
</dbReference>
<organism evidence="4 5">
    <name type="scientific">Permianibacter aggregans</name>
    <dbReference type="NCBI Taxonomy" id="1510150"/>
    <lineage>
        <taxon>Bacteria</taxon>
        <taxon>Pseudomonadati</taxon>
        <taxon>Pseudomonadota</taxon>
        <taxon>Gammaproteobacteria</taxon>
        <taxon>Pseudomonadales</taxon>
        <taxon>Pseudomonadaceae</taxon>
        <taxon>Permianibacter</taxon>
    </lineage>
</organism>
<evidence type="ECO:0000259" key="3">
    <source>
        <dbReference type="PROSITE" id="PS50977"/>
    </source>
</evidence>
<evidence type="ECO:0000313" key="4">
    <source>
        <dbReference type="EMBL" id="TDQ46062.1"/>
    </source>
</evidence>
<feature type="DNA-binding region" description="H-T-H motif" evidence="2">
    <location>
        <begin position="44"/>
        <end position="63"/>
    </location>
</feature>
<proteinExistence type="predicted"/>
<accession>A0A4R6UI16</accession>
<dbReference type="EMBL" id="SNYM01000015">
    <property type="protein sequence ID" value="TDQ46062.1"/>
    <property type="molecule type" value="Genomic_DNA"/>
</dbReference>
<dbReference type="InterPro" id="IPR041583">
    <property type="entry name" value="TetR_C_31"/>
</dbReference>
<dbReference type="Proteomes" id="UP000295375">
    <property type="component" value="Unassembled WGS sequence"/>
</dbReference>
<evidence type="ECO:0000256" key="2">
    <source>
        <dbReference type="PROSITE-ProRule" id="PRU00335"/>
    </source>
</evidence>
<feature type="domain" description="HTH tetR-type" evidence="3">
    <location>
        <begin position="21"/>
        <end position="81"/>
    </location>
</feature>
<evidence type="ECO:0000256" key="1">
    <source>
        <dbReference type="ARBA" id="ARBA00023125"/>
    </source>
</evidence>
<protein>
    <submittedName>
        <fullName evidence="4">TetR family transcriptional regulator</fullName>
    </submittedName>
</protein>
<evidence type="ECO:0000313" key="5">
    <source>
        <dbReference type="Proteomes" id="UP000295375"/>
    </source>
</evidence>
<sequence length="222" mass="25498">MAEEKTSMQYRGRKTRRADGHARRQAILEAALRIIVRDGIRAVRHRAVAQEAQVPLAATTYYFRDLGELISDSFTLYAERALEAAKSLEKDTVAALNEHRPQMNTPQGREQLARMLTEFVMHFMRSQTEDRDDRQIEQAFRQEALRNEKLANDVQVPYRANLGILERFFQGLGSADPVADAHAVFGAIKHWEFQLLVNTPTDEDWATAERSLRRLVMGLFKL</sequence>
<comment type="caution">
    <text evidence="4">The sequence shown here is derived from an EMBL/GenBank/DDBJ whole genome shotgun (WGS) entry which is preliminary data.</text>
</comment>
<keyword evidence="5" id="KW-1185">Reference proteome</keyword>
<dbReference type="GO" id="GO:0003677">
    <property type="term" value="F:DNA binding"/>
    <property type="evidence" value="ECO:0007669"/>
    <property type="project" value="UniProtKB-UniRule"/>
</dbReference>
<dbReference type="PROSITE" id="PS50977">
    <property type="entry name" value="HTH_TETR_2"/>
    <property type="match status" value="1"/>
</dbReference>
<dbReference type="Gene3D" id="1.10.357.10">
    <property type="entry name" value="Tetracycline Repressor, domain 2"/>
    <property type="match status" value="1"/>
</dbReference>
<dbReference type="AlphaFoldDB" id="A0A4R6UI16"/>
<dbReference type="SUPFAM" id="SSF46689">
    <property type="entry name" value="Homeodomain-like"/>
    <property type="match status" value="1"/>
</dbReference>